<dbReference type="Proteomes" id="UP000606396">
    <property type="component" value="Unassembled WGS sequence"/>
</dbReference>
<gene>
    <name evidence="1" type="ORF">H6G94_04290</name>
</gene>
<name>A0ABR8H3T3_NOSPU</name>
<sequence>MDRHSIREDATSVDTASYGVGDMEFWHGKRSQGIIKINLLMPNTSLREAAPTATLSTSAQCPIFKTGLLMSMNNF</sequence>
<evidence type="ECO:0000313" key="2">
    <source>
        <dbReference type="Proteomes" id="UP000606396"/>
    </source>
</evidence>
<organism evidence="1 2">
    <name type="scientific">Nostoc punctiforme FACHB-252</name>
    <dbReference type="NCBI Taxonomy" id="1357509"/>
    <lineage>
        <taxon>Bacteria</taxon>
        <taxon>Bacillati</taxon>
        <taxon>Cyanobacteriota</taxon>
        <taxon>Cyanophyceae</taxon>
        <taxon>Nostocales</taxon>
        <taxon>Nostocaceae</taxon>
        <taxon>Nostoc</taxon>
    </lineage>
</organism>
<dbReference type="RefSeq" id="WP_190948479.1">
    <property type="nucleotide sequence ID" value="NZ_JACJTC010000003.1"/>
</dbReference>
<accession>A0ABR8H3T3</accession>
<dbReference type="EMBL" id="JACJTC010000003">
    <property type="protein sequence ID" value="MBD2610500.1"/>
    <property type="molecule type" value="Genomic_DNA"/>
</dbReference>
<protein>
    <submittedName>
        <fullName evidence="1">Uncharacterized protein</fullName>
    </submittedName>
</protein>
<reference evidence="1 2" key="1">
    <citation type="journal article" date="2020" name="ISME J.">
        <title>Comparative genomics reveals insights into cyanobacterial evolution and habitat adaptation.</title>
        <authorList>
            <person name="Chen M.Y."/>
            <person name="Teng W.K."/>
            <person name="Zhao L."/>
            <person name="Hu C.X."/>
            <person name="Zhou Y.K."/>
            <person name="Han B.P."/>
            <person name="Song L.R."/>
            <person name="Shu W.S."/>
        </authorList>
    </citation>
    <scope>NUCLEOTIDE SEQUENCE [LARGE SCALE GENOMIC DNA]</scope>
    <source>
        <strain evidence="1 2">FACHB-252</strain>
    </source>
</reference>
<evidence type="ECO:0000313" key="1">
    <source>
        <dbReference type="EMBL" id="MBD2610500.1"/>
    </source>
</evidence>
<keyword evidence="2" id="KW-1185">Reference proteome</keyword>
<proteinExistence type="predicted"/>
<comment type="caution">
    <text evidence="1">The sequence shown here is derived from an EMBL/GenBank/DDBJ whole genome shotgun (WGS) entry which is preliminary data.</text>
</comment>